<protein>
    <submittedName>
        <fullName evidence="2">Nuclear transport factor 2 family protein</fullName>
    </submittedName>
</protein>
<dbReference type="CDD" id="cd00531">
    <property type="entry name" value="NTF2_like"/>
    <property type="match status" value="1"/>
</dbReference>
<evidence type="ECO:0000313" key="3">
    <source>
        <dbReference type="Proteomes" id="UP001611415"/>
    </source>
</evidence>
<dbReference type="InterPro" id="IPR032710">
    <property type="entry name" value="NTF2-like_dom_sf"/>
</dbReference>
<reference evidence="2 3" key="1">
    <citation type="submission" date="2024-10" db="EMBL/GenBank/DDBJ databases">
        <title>The Natural Products Discovery Center: Release of the First 8490 Sequenced Strains for Exploring Actinobacteria Biosynthetic Diversity.</title>
        <authorList>
            <person name="Kalkreuter E."/>
            <person name="Kautsar S.A."/>
            <person name="Yang D."/>
            <person name="Bader C.D."/>
            <person name="Teijaro C.N."/>
            <person name="Fluegel L."/>
            <person name="Davis C.M."/>
            <person name="Simpson J.R."/>
            <person name="Lauterbach L."/>
            <person name="Steele A.D."/>
            <person name="Gui C."/>
            <person name="Meng S."/>
            <person name="Li G."/>
            <person name="Viehrig K."/>
            <person name="Ye F."/>
            <person name="Su P."/>
            <person name="Kiefer A.F."/>
            <person name="Nichols A."/>
            <person name="Cepeda A.J."/>
            <person name="Yan W."/>
            <person name="Fan B."/>
            <person name="Jiang Y."/>
            <person name="Adhikari A."/>
            <person name="Zheng C.-J."/>
            <person name="Schuster L."/>
            <person name="Cowan T.M."/>
            <person name="Smanski M.J."/>
            <person name="Chevrette M.G."/>
            <person name="De Carvalho L.P.S."/>
            <person name="Shen B."/>
        </authorList>
    </citation>
    <scope>NUCLEOTIDE SEQUENCE [LARGE SCALE GENOMIC DNA]</scope>
    <source>
        <strain evidence="2 3">NPDC019275</strain>
    </source>
</reference>
<gene>
    <name evidence="2" type="ORF">ACH49W_35670</name>
</gene>
<name>A0ABW7XC41_9NOCA</name>
<comment type="caution">
    <text evidence="2">The sequence shown here is derived from an EMBL/GenBank/DDBJ whole genome shotgun (WGS) entry which is preliminary data.</text>
</comment>
<dbReference type="Proteomes" id="UP001611415">
    <property type="component" value="Unassembled WGS sequence"/>
</dbReference>
<dbReference type="EMBL" id="JBIRYO010000052">
    <property type="protein sequence ID" value="MFI2478705.1"/>
    <property type="molecule type" value="Genomic_DNA"/>
</dbReference>
<dbReference type="SUPFAM" id="SSF54427">
    <property type="entry name" value="NTF2-like"/>
    <property type="match status" value="1"/>
</dbReference>
<proteinExistence type="predicted"/>
<evidence type="ECO:0000313" key="2">
    <source>
        <dbReference type="EMBL" id="MFI2478705.1"/>
    </source>
</evidence>
<sequence>MPKIELAHGITLAVTTIRDALPQRIAVSVPPLASPRSFAGSATHSNRGSVSVRPAYADAPTCPVWLRKNRTRSVRSDHEGGRRVRKRRVGRAANRSGSISVIDESCVAADIRRLTDRQAVMEVCTRMAWHTDEREWDMLKTVFADEVRLDYTSLNGGEPATLSPEQIVEGWSRVLGGFASTQHLLGNPVASVMGDTAVCTAPFQATHRLATEYGDSLWTLGGTYRFDLRRVGDNWRITGVVMRARWGDGNEKLMERASSRQATN</sequence>
<organism evidence="2 3">
    <name type="scientific">Nocardia xishanensis</name>
    <dbReference type="NCBI Taxonomy" id="238964"/>
    <lineage>
        <taxon>Bacteria</taxon>
        <taxon>Bacillati</taxon>
        <taxon>Actinomycetota</taxon>
        <taxon>Actinomycetes</taxon>
        <taxon>Mycobacteriales</taxon>
        <taxon>Nocardiaceae</taxon>
        <taxon>Nocardia</taxon>
    </lineage>
</organism>
<dbReference type="Pfam" id="PF13577">
    <property type="entry name" value="SnoaL_4"/>
    <property type="match status" value="1"/>
</dbReference>
<accession>A0ABW7XC41</accession>
<evidence type="ECO:0000259" key="1">
    <source>
        <dbReference type="Pfam" id="PF13577"/>
    </source>
</evidence>
<feature type="domain" description="SnoaL-like" evidence="1">
    <location>
        <begin position="112"/>
        <end position="238"/>
    </location>
</feature>
<dbReference type="InterPro" id="IPR037401">
    <property type="entry name" value="SnoaL-like"/>
</dbReference>
<keyword evidence="3" id="KW-1185">Reference proteome</keyword>
<dbReference type="Gene3D" id="3.10.450.50">
    <property type="match status" value="1"/>
</dbReference>
<dbReference type="RefSeq" id="WP_397096340.1">
    <property type="nucleotide sequence ID" value="NZ_JBIRYO010000052.1"/>
</dbReference>